<dbReference type="Gene3D" id="1.20.5.340">
    <property type="match status" value="3"/>
</dbReference>
<name>A0A9N9V6F8_9HYPO</name>
<dbReference type="Gene3D" id="3.40.50.1820">
    <property type="entry name" value="alpha/beta hydrolase"/>
    <property type="match status" value="1"/>
</dbReference>
<keyword evidence="1" id="KW-0677">Repeat</keyword>
<accession>A0A9N9V6F8</accession>
<evidence type="ECO:0000313" key="5">
    <source>
        <dbReference type="Proteomes" id="UP000696573"/>
    </source>
</evidence>
<dbReference type="PANTHER" id="PTHR10039">
    <property type="entry name" value="AMELOGENIN"/>
    <property type="match status" value="1"/>
</dbReference>
<comment type="caution">
    <text evidence="4">The sequence shown here is derived from an EMBL/GenBank/DDBJ whole genome shotgun (WGS) entry which is preliminary data.</text>
</comment>
<protein>
    <recommendedName>
        <fullName evidence="6">NACHT domain-containing protein</fullName>
    </recommendedName>
</protein>
<sequence length="1258" mass="143335">MGWTGAITSSAYPATIVVLLLGLLLALPRWIRFAIPSPSIAPAAPMCYRIQQIPATVTETELLRQLVESIPGFDRLNPASLRLKIAHSFGQSRTATFISVKAPKNLGYHVDKNFYGITLLFEGENAMVDIIAVHGLGSHAIGGFQSKETQAVWLRDFLPKDFPNSRILVYGYGSAVTDKDSKISIEGLARSFLDSYKAFRQTTETTQRPIIFIGHSLGGLLIKEALILANQNDKDRENSDFFKSASGLMFFGVPNLGINLGKLREITRDQLNNQLIMDLQLDSESEPTPYMKTLLGRFRSCHEKQDPPMRIISYYEEKMTDTLMVDKSGKISRGGHKCFMVTEESACQIGFMNNTHDRLPLPSNHSNLVKFLNEADDSYIRVRNKLRSLIEEGPDVVSKRFIPPTKLSPEEKRHWDDLNVPDYRAFYKSGKLAKPTEGTLQWLVQEAPGEKNPFIYSYDKYEYDIHSLRAEDFKAWQKNPKPCALLVLGQPGQGKSVLSNFIVSHLQQQQSTNKKSSVKVIYFFCNIKDNNSRTTSSVLRALIVQLSEDQRLFRTLPNRFQEPKEYRSFHSAGFYDLWSTFHDLVSLSPYDWIHCIIDGLDVYPDPEMRSLVQKMHDMVQVKSAYRLKLFFTSRPTGPVDMFAAELRRNLRPPQKDIKVFIESQVESLPKRFKNFKREIVDSLMNFAGGTFLWIHIVLGEVQKLRYPTSLSVQETIEKTPLALNELYTTLIQTAFKDDHDKAILAWVAYAKRPLSLEELEMAVAVMVTNANSLSECNKQKASLDSDSIHEKLGALIDIIDNRLYLIHQSLLDFLKGQQEIWEKGGLTLKFQRHPSVELGRVCLNYLSFADLTFIDKSEPRSPRDFLFPHYASNHWYEHIQSAEDVTGCAEKLKYALKGQNKLFWLNRNYRWEQRASRSLFPLRKSMFSISLVLDIGWLARILIDNSIPEISEILKERDLMIAAGGAPKVVQELLRDKDAFPRVNMGVGKATPKSNNLIKILLEHRSDEIKITENVLRAAAMNFINGKEVLELLPEERGGEVRITEKVLISAAMNRHHGKEILKLMLEERGEEVQITENVLLTAALHLKQAKEILELLLDKRGDEVQITNKVVNRAMINSRNGKELLELLLEKRGHEVRITEYLIETEIRFQDGKALELLLEKGGDEIQITERVLLEAAKNVFRGEKILELLLEKRGNEVQITEKVILAAAKNKSRGGRILELLLEKRGNEVQITEKVVAAVKQFRSGRKWLEQQGIVG</sequence>
<evidence type="ECO:0000313" key="4">
    <source>
        <dbReference type="EMBL" id="CAH0016105.1"/>
    </source>
</evidence>
<evidence type="ECO:0000259" key="2">
    <source>
        <dbReference type="Pfam" id="PF22939"/>
    </source>
</evidence>
<dbReference type="AlphaFoldDB" id="A0A9N9V6F8"/>
<dbReference type="InterPro" id="IPR027417">
    <property type="entry name" value="P-loop_NTPase"/>
</dbReference>
<feature type="domain" description="Nephrocystin 3-like N-terminal" evidence="3">
    <location>
        <begin position="468"/>
        <end position="634"/>
    </location>
</feature>
<dbReference type="InterPro" id="IPR054471">
    <property type="entry name" value="GPIID_WHD"/>
</dbReference>
<dbReference type="InterPro" id="IPR056884">
    <property type="entry name" value="NPHP3-like_N"/>
</dbReference>
<evidence type="ECO:0000259" key="3">
    <source>
        <dbReference type="Pfam" id="PF24883"/>
    </source>
</evidence>
<dbReference type="Proteomes" id="UP000696573">
    <property type="component" value="Unassembled WGS sequence"/>
</dbReference>
<gene>
    <name evidence="4" type="ORF">CRHIZ90672A_00007284</name>
</gene>
<dbReference type="EMBL" id="CABFNQ020000461">
    <property type="protein sequence ID" value="CAH0016105.1"/>
    <property type="molecule type" value="Genomic_DNA"/>
</dbReference>
<keyword evidence="5" id="KW-1185">Reference proteome</keyword>
<organism evidence="4 5">
    <name type="scientific">Clonostachys rhizophaga</name>
    <dbReference type="NCBI Taxonomy" id="160324"/>
    <lineage>
        <taxon>Eukaryota</taxon>
        <taxon>Fungi</taxon>
        <taxon>Dikarya</taxon>
        <taxon>Ascomycota</taxon>
        <taxon>Pezizomycotina</taxon>
        <taxon>Sordariomycetes</taxon>
        <taxon>Hypocreomycetidae</taxon>
        <taxon>Hypocreales</taxon>
        <taxon>Bionectriaceae</taxon>
        <taxon>Clonostachys</taxon>
    </lineage>
</organism>
<dbReference type="Pfam" id="PF24883">
    <property type="entry name" value="NPHP3_N"/>
    <property type="match status" value="1"/>
</dbReference>
<dbReference type="Pfam" id="PF22939">
    <property type="entry name" value="WHD_GPIID"/>
    <property type="match status" value="1"/>
</dbReference>
<dbReference type="OrthoDB" id="626167at2759"/>
<evidence type="ECO:0000256" key="1">
    <source>
        <dbReference type="ARBA" id="ARBA00022737"/>
    </source>
</evidence>
<dbReference type="SUPFAM" id="SSF52540">
    <property type="entry name" value="P-loop containing nucleoside triphosphate hydrolases"/>
    <property type="match status" value="1"/>
</dbReference>
<dbReference type="InterPro" id="IPR029058">
    <property type="entry name" value="AB_hydrolase_fold"/>
</dbReference>
<feature type="domain" description="GPI inositol-deacylase winged helix" evidence="2">
    <location>
        <begin position="732"/>
        <end position="815"/>
    </location>
</feature>
<dbReference type="InterPro" id="IPR055530">
    <property type="entry name" value="DUF7104"/>
</dbReference>
<reference evidence="4" key="1">
    <citation type="submission" date="2021-10" db="EMBL/GenBank/DDBJ databases">
        <authorList>
            <person name="Piombo E."/>
        </authorList>
    </citation>
    <scope>NUCLEOTIDE SEQUENCE</scope>
</reference>
<dbReference type="SUPFAM" id="SSF53474">
    <property type="entry name" value="alpha/beta-Hydrolases"/>
    <property type="match status" value="1"/>
</dbReference>
<dbReference type="Pfam" id="PF23397">
    <property type="entry name" value="DUF7104"/>
    <property type="match status" value="8"/>
</dbReference>
<proteinExistence type="predicted"/>
<evidence type="ECO:0008006" key="6">
    <source>
        <dbReference type="Google" id="ProtNLM"/>
    </source>
</evidence>
<dbReference type="PANTHER" id="PTHR10039:SF14">
    <property type="entry name" value="NACHT DOMAIN-CONTAINING PROTEIN"/>
    <property type="match status" value="1"/>
</dbReference>
<dbReference type="Gene3D" id="3.40.50.300">
    <property type="entry name" value="P-loop containing nucleotide triphosphate hydrolases"/>
    <property type="match status" value="1"/>
</dbReference>